<evidence type="ECO:0000313" key="9">
    <source>
        <dbReference type="Proteomes" id="UP000628448"/>
    </source>
</evidence>
<reference evidence="8" key="1">
    <citation type="submission" date="2020-11" db="EMBL/GenBank/DDBJ databases">
        <title>Bacterial whole genome sequence for Panacibacter sp. DH6.</title>
        <authorList>
            <person name="Le V."/>
            <person name="Ko S."/>
            <person name="Ahn C.-Y."/>
            <person name="Oh H.-M."/>
        </authorList>
    </citation>
    <scope>NUCLEOTIDE SEQUENCE</scope>
    <source>
        <strain evidence="8">DH6</strain>
    </source>
</reference>
<dbReference type="AlphaFoldDB" id="A0A931GYI8"/>
<protein>
    <submittedName>
        <fullName evidence="8">LTA synthase family protein</fullName>
    </submittedName>
</protein>
<dbReference type="RefSeq" id="WP_196990244.1">
    <property type="nucleotide sequence ID" value="NZ_JADWYR010000001.1"/>
</dbReference>
<dbReference type="PANTHER" id="PTHR47371:SF3">
    <property type="entry name" value="PHOSPHOGLYCEROL TRANSFERASE I"/>
    <property type="match status" value="1"/>
</dbReference>
<dbReference type="SUPFAM" id="SSF53649">
    <property type="entry name" value="Alkaline phosphatase-like"/>
    <property type="match status" value="1"/>
</dbReference>
<feature type="transmembrane region" description="Helical" evidence="6">
    <location>
        <begin position="135"/>
        <end position="160"/>
    </location>
</feature>
<comment type="subcellular location">
    <subcellularLocation>
        <location evidence="1">Cell membrane</location>
        <topology evidence="1">Multi-pass membrane protein</topology>
    </subcellularLocation>
</comment>
<dbReference type="Pfam" id="PF00884">
    <property type="entry name" value="Sulfatase"/>
    <property type="match status" value="1"/>
</dbReference>
<keyword evidence="2" id="KW-1003">Cell membrane</keyword>
<feature type="transmembrane region" description="Helical" evidence="6">
    <location>
        <begin position="167"/>
        <end position="189"/>
    </location>
</feature>
<dbReference type="InterPro" id="IPR017850">
    <property type="entry name" value="Alkaline_phosphatase_core_sf"/>
</dbReference>
<keyword evidence="9" id="KW-1185">Reference proteome</keyword>
<gene>
    <name evidence="8" type="ORF">I5907_08270</name>
</gene>
<comment type="caution">
    <text evidence="8">The sequence shown here is derived from an EMBL/GenBank/DDBJ whole genome shotgun (WGS) entry which is preliminary data.</text>
</comment>
<dbReference type="GO" id="GO:0005886">
    <property type="term" value="C:plasma membrane"/>
    <property type="evidence" value="ECO:0007669"/>
    <property type="project" value="UniProtKB-SubCell"/>
</dbReference>
<dbReference type="EMBL" id="JADWYR010000001">
    <property type="protein sequence ID" value="MBG9376227.1"/>
    <property type="molecule type" value="Genomic_DNA"/>
</dbReference>
<dbReference type="CDD" id="cd16015">
    <property type="entry name" value="LTA_synthase"/>
    <property type="match status" value="1"/>
</dbReference>
<sequence>MSEQGKNIKSFFANSGKGFMQLFMVYSMAAVITGVVEILYGYYTFGSGEAAGILVLQAFVKTFFVLLPLCVMLYIFYSCCFFFSKKLADFVLITVAILLLITQMALAKYFLTALVPLGGDIWGYSLQEVKQTVGAGGALSAGMVIFGVVIIASLVLLFIYVPHKISISLYVAPVLLVLSITGNICAVAAKADQWKASAKEFDNALATNKLFFFWHQSVLHFFPPVYEVDIYADNYIDDPAAAGIFSMAAAFSYVDEQSFPFLHQNAVPDVLGSFFDSTAEKPNIVFIIVEGLGRSFANEDAPLGNFTPFLDSLSKQSLYWPNFLSEGGRTFAVLPSLLGSLPFGENGFAELGNTMPHNINLLNTLHHNGYESIFYYGGDAHFDNMDLFVKNSNGMVQDMRSFPAGYTKQPSENGFSWGYGDKDLFRFYLSQLPAKKQPALDVLLTVSMHSPFKINEQEKYLGAAEDRISKIATSEAEKSMLLKFKPQFASVLYTDDALRNFISQYAQQPSFRHTIFVITGDHRMPEIPMENKLERYHVPLIVYSPMLSRTATFRAVSTHFDVAPTLLSFLNHRYNIAVPSQTTFIGTGLDTSRAFGNVHAYPLKQTKTDLVDFIYGNYLLNNNQLFEITNKMDLIPVNDESIKVKITAAFNGFRQKNEMVKANSRLVPDSLYRHYQTANTPLAVK</sequence>
<keyword evidence="3 6" id="KW-0812">Transmembrane</keyword>
<accession>A0A931GYI8</accession>
<evidence type="ECO:0000313" key="8">
    <source>
        <dbReference type="EMBL" id="MBG9376227.1"/>
    </source>
</evidence>
<dbReference type="InterPro" id="IPR050448">
    <property type="entry name" value="OpgB/LTA_synthase_biosynth"/>
</dbReference>
<dbReference type="Gene3D" id="3.40.720.10">
    <property type="entry name" value="Alkaline Phosphatase, subunit A"/>
    <property type="match status" value="1"/>
</dbReference>
<dbReference type="Proteomes" id="UP000628448">
    <property type="component" value="Unassembled WGS sequence"/>
</dbReference>
<evidence type="ECO:0000256" key="2">
    <source>
        <dbReference type="ARBA" id="ARBA00022475"/>
    </source>
</evidence>
<evidence type="ECO:0000256" key="6">
    <source>
        <dbReference type="SAM" id="Phobius"/>
    </source>
</evidence>
<organism evidence="8 9">
    <name type="scientific">Panacibacter microcysteis</name>
    <dbReference type="NCBI Taxonomy" id="2793269"/>
    <lineage>
        <taxon>Bacteria</taxon>
        <taxon>Pseudomonadati</taxon>
        <taxon>Bacteroidota</taxon>
        <taxon>Chitinophagia</taxon>
        <taxon>Chitinophagales</taxon>
        <taxon>Chitinophagaceae</taxon>
        <taxon>Panacibacter</taxon>
    </lineage>
</organism>
<feature type="domain" description="Sulfatase N-terminal" evidence="7">
    <location>
        <begin position="282"/>
        <end position="570"/>
    </location>
</feature>
<evidence type="ECO:0000256" key="1">
    <source>
        <dbReference type="ARBA" id="ARBA00004651"/>
    </source>
</evidence>
<dbReference type="InterPro" id="IPR000917">
    <property type="entry name" value="Sulfatase_N"/>
</dbReference>
<proteinExistence type="predicted"/>
<name>A0A931GYI8_9BACT</name>
<keyword evidence="4 6" id="KW-1133">Transmembrane helix</keyword>
<feature type="transmembrane region" description="Helical" evidence="6">
    <location>
        <begin position="63"/>
        <end position="83"/>
    </location>
</feature>
<evidence type="ECO:0000256" key="5">
    <source>
        <dbReference type="ARBA" id="ARBA00023136"/>
    </source>
</evidence>
<feature type="transmembrane region" description="Helical" evidence="6">
    <location>
        <begin position="21"/>
        <end position="43"/>
    </location>
</feature>
<evidence type="ECO:0000256" key="3">
    <source>
        <dbReference type="ARBA" id="ARBA00022692"/>
    </source>
</evidence>
<feature type="transmembrane region" description="Helical" evidence="6">
    <location>
        <begin position="90"/>
        <end position="115"/>
    </location>
</feature>
<keyword evidence="5 6" id="KW-0472">Membrane</keyword>
<evidence type="ECO:0000259" key="7">
    <source>
        <dbReference type="Pfam" id="PF00884"/>
    </source>
</evidence>
<dbReference type="PANTHER" id="PTHR47371">
    <property type="entry name" value="LIPOTEICHOIC ACID SYNTHASE"/>
    <property type="match status" value="1"/>
</dbReference>
<evidence type="ECO:0000256" key="4">
    <source>
        <dbReference type="ARBA" id="ARBA00022989"/>
    </source>
</evidence>